<proteinExistence type="predicted"/>
<keyword evidence="2" id="KW-1185">Reference proteome</keyword>
<gene>
    <name evidence="1" type="ORF">BO79DRAFT_219909</name>
</gene>
<sequence>MVEKFGIRDMLKKYRLIVKYGVRLATDQWVSDRQTDTLLEDPIAYSSKSIKNLLLFSLYNTYLLSIEIWTDRGATTTSNWTSPFYLALLIRKDKNILLILVPTIHTNLPNCWRVKCYRRSKYSVPFIPQITSITIQIYPPIEITTTNLTKLHSTSKAPPPELYISTHPSNYTIPKK</sequence>
<evidence type="ECO:0000313" key="2">
    <source>
        <dbReference type="Proteomes" id="UP000249748"/>
    </source>
</evidence>
<accession>A0ACD1I923</accession>
<evidence type="ECO:0000313" key="1">
    <source>
        <dbReference type="EMBL" id="RAK86580.1"/>
    </source>
</evidence>
<protein>
    <submittedName>
        <fullName evidence="1">Uncharacterized protein</fullName>
    </submittedName>
</protein>
<reference evidence="1" key="1">
    <citation type="submission" date="2018-02" db="EMBL/GenBank/DDBJ databases">
        <title>The genomes of Aspergillus section Nigri reveals drivers in fungal speciation.</title>
        <authorList>
            <consortium name="DOE Joint Genome Institute"/>
            <person name="Vesth T.C."/>
            <person name="Nybo J."/>
            <person name="Theobald S."/>
            <person name="Brandl J."/>
            <person name="Frisvad J.C."/>
            <person name="Nielsen K.F."/>
            <person name="Lyhne E.K."/>
            <person name="Kogle M.E."/>
            <person name="Kuo A."/>
            <person name="Riley R."/>
            <person name="Clum A."/>
            <person name="Nolan M."/>
            <person name="Lipzen A."/>
            <person name="Salamov A."/>
            <person name="Henrissat B."/>
            <person name="Wiebenga A."/>
            <person name="De vries R.P."/>
            <person name="Grigoriev I.V."/>
            <person name="Mortensen U.H."/>
            <person name="Andersen M.R."/>
            <person name="Baker S.E."/>
        </authorList>
    </citation>
    <scope>NUCLEOTIDE SEQUENCE</scope>
    <source>
        <strain evidence="1">CBS 115574</strain>
    </source>
</reference>
<name>A0ACD1I923_9EURO</name>
<organism evidence="1 2">
    <name type="scientific">Aspergillus costaricaensis CBS 115574</name>
    <dbReference type="NCBI Taxonomy" id="1448317"/>
    <lineage>
        <taxon>Eukaryota</taxon>
        <taxon>Fungi</taxon>
        <taxon>Dikarya</taxon>
        <taxon>Ascomycota</taxon>
        <taxon>Pezizomycotina</taxon>
        <taxon>Eurotiomycetes</taxon>
        <taxon>Eurotiomycetidae</taxon>
        <taxon>Eurotiales</taxon>
        <taxon>Aspergillaceae</taxon>
        <taxon>Aspergillus</taxon>
        <taxon>Aspergillus subgen. Circumdati</taxon>
    </lineage>
</organism>
<dbReference type="Proteomes" id="UP000249748">
    <property type="component" value="Unassembled WGS sequence"/>
</dbReference>
<dbReference type="EMBL" id="KZ824559">
    <property type="protein sequence ID" value="RAK86580.1"/>
    <property type="molecule type" value="Genomic_DNA"/>
</dbReference>